<dbReference type="Proteomes" id="UP000683246">
    <property type="component" value="Chromosome"/>
</dbReference>
<evidence type="ECO:0000256" key="1">
    <source>
        <dbReference type="ARBA" id="ARBA00022801"/>
    </source>
</evidence>
<evidence type="ECO:0000259" key="3">
    <source>
        <dbReference type="Pfam" id="PF07687"/>
    </source>
</evidence>
<dbReference type="SUPFAM" id="SSF53187">
    <property type="entry name" value="Zn-dependent exopeptidases"/>
    <property type="match status" value="1"/>
</dbReference>
<sequence>MLNHLITIDEAYVIKMRRYFHQHPELSSKEYHTRDTIISELKKMDIPYECVTETGIMAWINKDHVGTVVGLRADMDALPIEEVNTCDYVSANQGVMHACGHDSHIAMLLGAAKALKSMEDKLECGVKLIFQPAEETMSGAKAMAALGVMRDVDYLFGMHVGCDVDSGSIGLSSGPIMAAVDAFKITIHGKSAHGALPYLGVDAIVVGAQIVSNIQTIISREIAPFEPVVMTIGKFHGGTADNIVADEVVLEGTVRYFNQDLYATIRGKVEEKSRRIAESYGATVTIDYRDGLPPVDNDEDMIKLAIASAKRAGLEPVPFKPVTISEDYAILANGRKSAFGFIGIRQGNTQPMLHTPDFNIDESILAKGAHMHVQFVLGISDGTINA</sequence>
<feature type="binding site" evidence="2">
    <location>
        <position position="354"/>
    </location>
    <ligand>
        <name>Mn(2+)</name>
        <dbReference type="ChEBI" id="CHEBI:29035"/>
        <label>2</label>
    </ligand>
</feature>
<protein>
    <submittedName>
        <fullName evidence="4">Amidohydrolase</fullName>
    </submittedName>
</protein>
<dbReference type="PANTHER" id="PTHR11014:SF63">
    <property type="entry name" value="METALLOPEPTIDASE, PUTATIVE (AFU_ORTHOLOGUE AFUA_6G09600)-RELATED"/>
    <property type="match status" value="1"/>
</dbReference>
<evidence type="ECO:0000313" key="4">
    <source>
        <dbReference type="EMBL" id="QUI24053.1"/>
    </source>
</evidence>
<dbReference type="EMBL" id="CP058649">
    <property type="protein sequence ID" value="QUI24053.1"/>
    <property type="molecule type" value="Genomic_DNA"/>
</dbReference>
<dbReference type="InterPro" id="IPR036264">
    <property type="entry name" value="Bact_exopeptidase_dim_dom"/>
</dbReference>
<keyword evidence="5" id="KW-1185">Reference proteome</keyword>
<dbReference type="Pfam" id="PF01546">
    <property type="entry name" value="Peptidase_M20"/>
    <property type="match status" value="1"/>
</dbReference>
<comment type="cofactor">
    <cofactor evidence="2">
        <name>Mn(2+)</name>
        <dbReference type="ChEBI" id="CHEBI:29035"/>
    </cofactor>
    <text evidence="2">The Mn(2+) ion enhances activity.</text>
</comment>
<dbReference type="Gene3D" id="3.30.70.360">
    <property type="match status" value="1"/>
</dbReference>
<dbReference type="InterPro" id="IPR002933">
    <property type="entry name" value="Peptidase_M20"/>
</dbReference>
<dbReference type="PIRSF" id="PIRSF005962">
    <property type="entry name" value="Pept_M20D_amidohydro"/>
    <property type="match status" value="1"/>
</dbReference>
<reference evidence="4" key="1">
    <citation type="submission" date="2020-07" db="EMBL/GenBank/DDBJ databases">
        <title>Vallitalea pronyensis genome.</title>
        <authorList>
            <person name="Postec A."/>
        </authorList>
    </citation>
    <scope>NUCLEOTIDE SEQUENCE</scope>
    <source>
        <strain evidence="4">FatNI3</strain>
    </source>
</reference>
<proteinExistence type="predicted"/>
<dbReference type="GO" id="GO:0046872">
    <property type="term" value="F:metal ion binding"/>
    <property type="evidence" value="ECO:0007669"/>
    <property type="project" value="UniProtKB-KW"/>
</dbReference>
<feature type="binding site" evidence="2">
    <location>
        <position position="159"/>
    </location>
    <ligand>
        <name>Mn(2+)</name>
        <dbReference type="ChEBI" id="CHEBI:29035"/>
        <label>2</label>
    </ligand>
</feature>
<dbReference type="InterPro" id="IPR017439">
    <property type="entry name" value="Amidohydrolase"/>
</dbReference>
<keyword evidence="2" id="KW-0464">Manganese</keyword>
<dbReference type="FunFam" id="3.30.70.360:FF:000001">
    <property type="entry name" value="N-acetyldiaminopimelate deacetylase"/>
    <property type="match status" value="1"/>
</dbReference>
<dbReference type="SUPFAM" id="SSF55031">
    <property type="entry name" value="Bacterial exopeptidase dimerisation domain"/>
    <property type="match status" value="1"/>
</dbReference>
<organism evidence="4 5">
    <name type="scientific">Vallitalea pronyensis</name>
    <dbReference type="NCBI Taxonomy" id="1348613"/>
    <lineage>
        <taxon>Bacteria</taxon>
        <taxon>Bacillati</taxon>
        <taxon>Bacillota</taxon>
        <taxon>Clostridia</taxon>
        <taxon>Lachnospirales</taxon>
        <taxon>Vallitaleaceae</taxon>
        <taxon>Vallitalea</taxon>
    </lineage>
</organism>
<dbReference type="Gene3D" id="3.40.630.10">
    <property type="entry name" value="Zn peptidases"/>
    <property type="match status" value="1"/>
</dbReference>
<name>A0A8J8MMM6_9FIRM</name>
<dbReference type="GO" id="GO:0019877">
    <property type="term" value="P:diaminopimelate biosynthetic process"/>
    <property type="evidence" value="ECO:0007669"/>
    <property type="project" value="UniProtKB-ARBA"/>
</dbReference>
<evidence type="ECO:0000256" key="2">
    <source>
        <dbReference type="PIRSR" id="PIRSR005962-1"/>
    </source>
</evidence>
<feature type="binding site" evidence="2">
    <location>
        <position position="135"/>
    </location>
    <ligand>
        <name>Mn(2+)</name>
        <dbReference type="ChEBI" id="CHEBI:29035"/>
        <label>2</label>
    </ligand>
</feature>
<dbReference type="KEGG" id="vpy:HZI73_17910"/>
<feature type="binding site" evidence="2">
    <location>
        <position position="99"/>
    </location>
    <ligand>
        <name>Mn(2+)</name>
        <dbReference type="ChEBI" id="CHEBI:29035"/>
        <label>2</label>
    </ligand>
</feature>
<dbReference type="AlphaFoldDB" id="A0A8J8MMM6"/>
<keyword evidence="2" id="KW-0479">Metal-binding</keyword>
<dbReference type="NCBIfam" id="TIGR01891">
    <property type="entry name" value="amidohydrolases"/>
    <property type="match status" value="1"/>
</dbReference>
<accession>A0A8J8MMM6</accession>
<dbReference type="InterPro" id="IPR011650">
    <property type="entry name" value="Peptidase_M20_dimer"/>
</dbReference>
<dbReference type="GO" id="GO:0050118">
    <property type="term" value="F:N-acetyldiaminopimelate deacetylase activity"/>
    <property type="evidence" value="ECO:0007669"/>
    <property type="project" value="UniProtKB-ARBA"/>
</dbReference>
<evidence type="ECO:0000313" key="5">
    <source>
        <dbReference type="Proteomes" id="UP000683246"/>
    </source>
</evidence>
<feature type="binding site" evidence="2">
    <location>
        <position position="101"/>
    </location>
    <ligand>
        <name>Mn(2+)</name>
        <dbReference type="ChEBI" id="CHEBI:29035"/>
        <label>2</label>
    </ligand>
</feature>
<dbReference type="RefSeq" id="WP_212694745.1">
    <property type="nucleotide sequence ID" value="NZ_CP058649.1"/>
</dbReference>
<keyword evidence="1" id="KW-0378">Hydrolase</keyword>
<dbReference type="CDD" id="cd03886">
    <property type="entry name" value="M20_Acy1"/>
    <property type="match status" value="1"/>
</dbReference>
<feature type="domain" description="Peptidase M20 dimerisation" evidence="3">
    <location>
        <begin position="183"/>
        <end position="278"/>
    </location>
</feature>
<dbReference type="PANTHER" id="PTHR11014">
    <property type="entry name" value="PEPTIDASE M20 FAMILY MEMBER"/>
    <property type="match status" value="1"/>
</dbReference>
<gene>
    <name evidence="4" type="ORF">HZI73_17910</name>
</gene>
<dbReference type="Pfam" id="PF07687">
    <property type="entry name" value="M20_dimer"/>
    <property type="match status" value="1"/>
</dbReference>